<dbReference type="PANTHER" id="PTHR43343">
    <property type="entry name" value="PEPTIDASE S12"/>
    <property type="match status" value="1"/>
</dbReference>
<keyword evidence="2" id="KW-0378">Hydrolase</keyword>
<dbReference type="Gene3D" id="2.40.10.120">
    <property type="match status" value="1"/>
</dbReference>
<feature type="domain" description="PDZ" evidence="5">
    <location>
        <begin position="280"/>
        <end position="364"/>
    </location>
</feature>
<protein>
    <submittedName>
        <fullName evidence="6">PDZ domain-containing protein</fullName>
    </submittedName>
</protein>
<dbReference type="Proteomes" id="UP000530320">
    <property type="component" value="Unassembled WGS sequence"/>
</dbReference>
<comment type="caution">
    <text evidence="6">The sequence shown here is derived from an EMBL/GenBank/DDBJ whole genome shotgun (WGS) entry which is preliminary data.</text>
</comment>
<dbReference type="SUPFAM" id="SSF50494">
    <property type="entry name" value="Trypsin-like serine proteases"/>
    <property type="match status" value="1"/>
</dbReference>
<dbReference type="InterPro" id="IPR001478">
    <property type="entry name" value="PDZ"/>
</dbReference>
<evidence type="ECO:0000256" key="4">
    <source>
        <dbReference type="SAM" id="SignalP"/>
    </source>
</evidence>
<dbReference type="InterPro" id="IPR036034">
    <property type="entry name" value="PDZ_sf"/>
</dbReference>
<dbReference type="SUPFAM" id="SSF50156">
    <property type="entry name" value="PDZ domain-like"/>
    <property type="match status" value="1"/>
</dbReference>
<dbReference type="AlphaFoldDB" id="A0A7W4JY26"/>
<dbReference type="PRINTS" id="PR00834">
    <property type="entry name" value="PROTEASES2C"/>
</dbReference>
<dbReference type="InterPro" id="IPR009003">
    <property type="entry name" value="Peptidase_S1_PA"/>
</dbReference>
<evidence type="ECO:0000256" key="3">
    <source>
        <dbReference type="SAM" id="MobiDB-lite"/>
    </source>
</evidence>
<dbReference type="SMART" id="SM00228">
    <property type="entry name" value="PDZ"/>
    <property type="match status" value="1"/>
</dbReference>
<organism evidence="6 7">
    <name type="scientific">Gluconacetobacter dulcium</name>
    <dbReference type="NCBI Taxonomy" id="2729096"/>
    <lineage>
        <taxon>Bacteria</taxon>
        <taxon>Pseudomonadati</taxon>
        <taxon>Pseudomonadota</taxon>
        <taxon>Alphaproteobacteria</taxon>
        <taxon>Acetobacterales</taxon>
        <taxon>Acetobacteraceae</taxon>
        <taxon>Gluconacetobacter</taxon>
    </lineage>
</organism>
<feature type="chain" id="PRO_5030927234" evidence="4">
    <location>
        <begin position="27"/>
        <end position="382"/>
    </location>
</feature>
<evidence type="ECO:0000313" key="6">
    <source>
        <dbReference type="EMBL" id="MBB2196813.1"/>
    </source>
</evidence>
<dbReference type="GO" id="GO:0006508">
    <property type="term" value="P:proteolysis"/>
    <property type="evidence" value="ECO:0007669"/>
    <property type="project" value="UniProtKB-KW"/>
</dbReference>
<evidence type="ECO:0000256" key="1">
    <source>
        <dbReference type="ARBA" id="ARBA00022670"/>
    </source>
</evidence>
<reference evidence="6 7" key="1">
    <citation type="submission" date="2020-04" db="EMBL/GenBank/DDBJ databases">
        <title>Description of novel Gluconacetobacter.</title>
        <authorList>
            <person name="Sombolestani A."/>
        </authorList>
    </citation>
    <scope>NUCLEOTIDE SEQUENCE [LARGE SCALE GENOMIC DNA]</scope>
    <source>
        <strain evidence="6 7">LMG 22058</strain>
    </source>
</reference>
<dbReference type="InterPro" id="IPR001940">
    <property type="entry name" value="Peptidase_S1C"/>
</dbReference>
<dbReference type="InterPro" id="IPR051201">
    <property type="entry name" value="Chloro_Bact_Ser_Proteases"/>
</dbReference>
<keyword evidence="4" id="KW-0732">Signal</keyword>
<evidence type="ECO:0000259" key="5">
    <source>
        <dbReference type="PROSITE" id="PS50106"/>
    </source>
</evidence>
<accession>A0A7W4JY26</accession>
<dbReference type="Pfam" id="PF13180">
    <property type="entry name" value="PDZ_2"/>
    <property type="match status" value="1"/>
</dbReference>
<feature type="signal peptide" evidence="4">
    <location>
        <begin position="1"/>
        <end position="26"/>
    </location>
</feature>
<name>A0A7W4JY26_9PROT</name>
<sequence length="382" mass="39797">MRPDQDFQPMRRTASRPFFLAPPAFAAALVLCPPWAGPARADDTPLFAPPVPAIVASGPLTFAPLVRKVVPAVVNIAVTQDADNPGKHQPVPPGVKGTPFEHRFRDRMRSRGEEMLGAGSGFIIDPSGVIVTNTHVVGEADRITVSLSDGTEYPARLVGSDDLTDIAVISIQAPHPLPFVTWGDSRQVNVGDWVMAAGNPFGLGSSVTAGIVSARGRDIGASPFDDFLQLDAPINPGNSGGPSFNLGGQVVALNTAIVSPTGGSVGIGFGIPSEIVAPIVAELRRSGHIDRGWLGVTLADGEGHAGVRITDIDRGGPAAKAKLRTGDIVLTVGEEPVDSARTLIRAVAAERPGSTVLVRISRHGSELTVPVIVAHRPADMDD</sequence>
<evidence type="ECO:0000256" key="2">
    <source>
        <dbReference type="ARBA" id="ARBA00022801"/>
    </source>
</evidence>
<proteinExistence type="predicted"/>
<feature type="region of interest" description="Disordered" evidence="3">
    <location>
        <begin position="81"/>
        <end position="100"/>
    </location>
</feature>
<dbReference type="PANTHER" id="PTHR43343:SF3">
    <property type="entry name" value="PROTEASE DO-LIKE 8, CHLOROPLASTIC"/>
    <property type="match status" value="1"/>
</dbReference>
<dbReference type="Gene3D" id="2.30.42.10">
    <property type="match status" value="1"/>
</dbReference>
<dbReference type="GO" id="GO:0004252">
    <property type="term" value="F:serine-type endopeptidase activity"/>
    <property type="evidence" value="ECO:0007669"/>
    <property type="project" value="InterPro"/>
</dbReference>
<keyword evidence="1" id="KW-0645">Protease</keyword>
<dbReference type="PROSITE" id="PS50106">
    <property type="entry name" value="PDZ"/>
    <property type="match status" value="1"/>
</dbReference>
<dbReference type="Pfam" id="PF13365">
    <property type="entry name" value="Trypsin_2"/>
    <property type="match status" value="1"/>
</dbReference>
<evidence type="ECO:0000313" key="7">
    <source>
        <dbReference type="Proteomes" id="UP000530320"/>
    </source>
</evidence>
<dbReference type="EMBL" id="JABEQP010000002">
    <property type="protein sequence ID" value="MBB2196813.1"/>
    <property type="molecule type" value="Genomic_DNA"/>
</dbReference>
<gene>
    <name evidence="6" type="ORF">HLH44_04935</name>
</gene>